<evidence type="ECO:0000259" key="6">
    <source>
        <dbReference type="PROSITE" id="PS50600"/>
    </source>
</evidence>
<dbReference type="InterPro" id="IPR044613">
    <property type="entry name" value="Nep1/2-like"/>
</dbReference>
<keyword evidence="8" id="KW-1185">Reference proteome</keyword>
<accession>A0A835VSU0</accession>
<dbReference type="GO" id="GO:0008234">
    <property type="term" value="F:cysteine-type peptidase activity"/>
    <property type="evidence" value="ECO:0007669"/>
    <property type="project" value="UniProtKB-KW"/>
</dbReference>
<evidence type="ECO:0000313" key="8">
    <source>
        <dbReference type="Proteomes" id="UP000650467"/>
    </source>
</evidence>
<dbReference type="AlphaFoldDB" id="A0A835VSU0"/>
<sequence>MRRGERKVLDFGDVLLREADVELLEGPHWLNDQIVSFYFEYMEREVLPAAAAAAAAAAATAAATPAAAAACSVLLLPPATCFLLMHAGPDMAADILAPLKPCSRGLVLLPVNDNPDVDRAAGGSHWSLLVFHRPSNTLRHYDSSAGSGNTAAARRLAAAVGPALARPGAGGAAAGGGGAPGFVGVEDMPHQTNGYDCGVYVLAVARAAAEQWLTLQASAPAGQGTAAGAEGGAEGAEGKEAVGGTEGEGAEGAVQRWREWERGLRAALTPEVVQGLRRQVREVIRAKAGE</sequence>
<comment type="caution">
    <text evidence="7">The sequence shown here is derived from an EMBL/GenBank/DDBJ whole genome shotgun (WGS) entry which is preliminary data.</text>
</comment>
<dbReference type="GO" id="GO:0000338">
    <property type="term" value="P:protein deneddylation"/>
    <property type="evidence" value="ECO:0007669"/>
    <property type="project" value="TreeGrafter"/>
</dbReference>
<dbReference type="PANTHER" id="PTHR46468">
    <property type="entry name" value="SENTRIN-SPECIFIC PROTEASE 8"/>
    <property type="match status" value="1"/>
</dbReference>
<keyword evidence="3" id="KW-0378">Hydrolase</keyword>
<dbReference type="SUPFAM" id="SSF54001">
    <property type="entry name" value="Cysteine proteinases"/>
    <property type="match status" value="1"/>
</dbReference>
<dbReference type="PROSITE" id="PS50600">
    <property type="entry name" value="ULP_PROTEASE"/>
    <property type="match status" value="1"/>
</dbReference>
<dbReference type="GO" id="GO:0019784">
    <property type="term" value="F:deNEDDylase activity"/>
    <property type="evidence" value="ECO:0007669"/>
    <property type="project" value="InterPro"/>
</dbReference>
<gene>
    <name evidence="7" type="ORF">HXX76_014745</name>
</gene>
<evidence type="ECO:0000256" key="4">
    <source>
        <dbReference type="ARBA" id="ARBA00022807"/>
    </source>
</evidence>
<evidence type="ECO:0000256" key="3">
    <source>
        <dbReference type="ARBA" id="ARBA00022801"/>
    </source>
</evidence>
<reference evidence="7" key="1">
    <citation type="journal article" date="2020" name="bioRxiv">
        <title>Comparative genomics of Chlamydomonas.</title>
        <authorList>
            <person name="Craig R.J."/>
            <person name="Hasan A.R."/>
            <person name="Ness R.W."/>
            <person name="Keightley P.D."/>
        </authorList>
    </citation>
    <scope>NUCLEOTIDE SEQUENCE</scope>
    <source>
        <strain evidence="7">SAG 7.73</strain>
    </source>
</reference>
<evidence type="ECO:0000256" key="5">
    <source>
        <dbReference type="SAM" id="MobiDB-lite"/>
    </source>
</evidence>
<keyword evidence="4" id="KW-0788">Thiol protease</keyword>
<dbReference type="Gene3D" id="3.40.395.10">
    <property type="entry name" value="Adenoviral Proteinase, Chain A"/>
    <property type="match status" value="1"/>
</dbReference>
<name>A0A835VSU0_CHLIN</name>
<feature type="domain" description="Ubiquitin-like protease family profile" evidence="6">
    <location>
        <begin position="14"/>
        <end position="208"/>
    </location>
</feature>
<dbReference type="Proteomes" id="UP000650467">
    <property type="component" value="Unassembled WGS sequence"/>
</dbReference>
<dbReference type="Pfam" id="PF02902">
    <property type="entry name" value="Peptidase_C48"/>
    <property type="match status" value="1"/>
</dbReference>
<evidence type="ECO:0000256" key="1">
    <source>
        <dbReference type="ARBA" id="ARBA00005234"/>
    </source>
</evidence>
<proteinExistence type="inferred from homology"/>
<feature type="region of interest" description="Disordered" evidence="5">
    <location>
        <begin position="222"/>
        <end position="254"/>
    </location>
</feature>
<evidence type="ECO:0000313" key="7">
    <source>
        <dbReference type="EMBL" id="KAG2424214.1"/>
    </source>
</evidence>
<dbReference type="InterPro" id="IPR038765">
    <property type="entry name" value="Papain-like_cys_pep_sf"/>
</dbReference>
<organism evidence="7 8">
    <name type="scientific">Chlamydomonas incerta</name>
    <dbReference type="NCBI Taxonomy" id="51695"/>
    <lineage>
        <taxon>Eukaryota</taxon>
        <taxon>Viridiplantae</taxon>
        <taxon>Chlorophyta</taxon>
        <taxon>core chlorophytes</taxon>
        <taxon>Chlorophyceae</taxon>
        <taxon>CS clade</taxon>
        <taxon>Chlamydomonadales</taxon>
        <taxon>Chlamydomonadaceae</taxon>
        <taxon>Chlamydomonas</taxon>
    </lineage>
</organism>
<evidence type="ECO:0000256" key="2">
    <source>
        <dbReference type="ARBA" id="ARBA00022670"/>
    </source>
</evidence>
<dbReference type="EMBL" id="JAEHOC010000068">
    <property type="protein sequence ID" value="KAG2424214.1"/>
    <property type="molecule type" value="Genomic_DNA"/>
</dbReference>
<dbReference type="InterPro" id="IPR003653">
    <property type="entry name" value="Peptidase_C48_C"/>
</dbReference>
<dbReference type="PANTHER" id="PTHR46468:SF1">
    <property type="entry name" value="SENTRIN-SPECIFIC PROTEASE 8"/>
    <property type="match status" value="1"/>
</dbReference>
<dbReference type="OrthoDB" id="5065855at2759"/>
<keyword evidence="2" id="KW-0645">Protease</keyword>
<dbReference type="GO" id="GO:0006508">
    <property type="term" value="P:proteolysis"/>
    <property type="evidence" value="ECO:0007669"/>
    <property type="project" value="UniProtKB-KW"/>
</dbReference>
<comment type="similarity">
    <text evidence="1">Belongs to the peptidase C48 family.</text>
</comment>
<protein>
    <recommendedName>
        <fullName evidence="6">Ubiquitin-like protease family profile domain-containing protein</fullName>
    </recommendedName>
</protein>